<dbReference type="EMBL" id="JABFOF010000009">
    <property type="protein sequence ID" value="KAG2380622.1"/>
    <property type="molecule type" value="Genomic_DNA"/>
</dbReference>
<evidence type="ECO:0000313" key="2">
    <source>
        <dbReference type="Proteomes" id="UP000743370"/>
    </source>
</evidence>
<organism evidence="1 2">
    <name type="scientific">Phaseolus angularis</name>
    <name type="common">Azuki bean</name>
    <name type="synonym">Vigna angularis</name>
    <dbReference type="NCBI Taxonomy" id="3914"/>
    <lineage>
        <taxon>Eukaryota</taxon>
        <taxon>Viridiplantae</taxon>
        <taxon>Streptophyta</taxon>
        <taxon>Embryophyta</taxon>
        <taxon>Tracheophyta</taxon>
        <taxon>Spermatophyta</taxon>
        <taxon>Magnoliopsida</taxon>
        <taxon>eudicotyledons</taxon>
        <taxon>Gunneridae</taxon>
        <taxon>Pentapetalae</taxon>
        <taxon>rosids</taxon>
        <taxon>fabids</taxon>
        <taxon>Fabales</taxon>
        <taxon>Fabaceae</taxon>
        <taxon>Papilionoideae</taxon>
        <taxon>50 kb inversion clade</taxon>
        <taxon>NPAAA clade</taxon>
        <taxon>indigoferoid/millettioid clade</taxon>
        <taxon>Phaseoleae</taxon>
        <taxon>Vigna</taxon>
    </lineage>
</organism>
<evidence type="ECO:0000313" key="1">
    <source>
        <dbReference type="EMBL" id="KAG2380622.1"/>
    </source>
</evidence>
<reference evidence="1 2" key="1">
    <citation type="submission" date="2020-05" db="EMBL/GenBank/DDBJ databases">
        <title>Vigna angularis (adzuki bean) Var. LongXiaoDou No. 4 denovo assembly.</title>
        <authorList>
            <person name="Xiang H."/>
        </authorList>
    </citation>
    <scope>NUCLEOTIDE SEQUENCE [LARGE SCALE GENOMIC DNA]</scope>
    <source>
        <tissue evidence="1">Leaf</tissue>
    </source>
</reference>
<gene>
    <name evidence="1" type="ORF">HKW66_Vig0248660</name>
</gene>
<dbReference type="AlphaFoldDB" id="A0A8T0JR13"/>
<proteinExistence type="predicted"/>
<protein>
    <submittedName>
        <fullName evidence="1">Uncharacterized protein</fullName>
    </submittedName>
</protein>
<dbReference type="Proteomes" id="UP000743370">
    <property type="component" value="Unassembled WGS sequence"/>
</dbReference>
<sequence length="98" mass="10584">MLAVRMEMTPLGSLGSAILVFARLIHIAMIKALKHGDMFTEEQNDLIESAAEMLYGSALTPVEVLVAMHGIVPEKDGLALKKACLLLSTCMLQITLSN</sequence>
<comment type="caution">
    <text evidence="1">The sequence shown here is derived from an EMBL/GenBank/DDBJ whole genome shotgun (WGS) entry which is preliminary data.</text>
</comment>
<accession>A0A8T0JR13</accession>
<name>A0A8T0JR13_PHAAN</name>